<dbReference type="GO" id="GO:0098636">
    <property type="term" value="C:protein complex involved in cell adhesion"/>
    <property type="evidence" value="ECO:0007669"/>
    <property type="project" value="TreeGrafter"/>
</dbReference>
<sequence>MYGVNRPRDDPSRDTQHSSYTRDVSFNTNASVNAPHNSPLAVEPTLPFDNGEFRTMDVRSWEDPRPVTVGEARFKTPSCYTRAVLLGLSELDLDILRIRAEVRTIADDRAILNLTTWADTVHYLSGCSWLSLPLNDPDIQWGRYSTTEDRPPSPLQQKTSRRITFGRPYAAPPRVAVWLDSADSGPEKNVRVAAFADDVTREGFTVHLDAWGDSHLYSAGATWLAHSDGRQDMRSGAFEIEDVRPASAPCHQNRGRVSWGPPAMARPPRVFAALRMLDFGHGRHTRIRMKTEEITETGMTWSFESWADTVFYQAGAVFIAFEGSEW</sequence>
<dbReference type="PANTHER" id="PTHR46938">
    <property type="entry name" value="DISCOIDIN-1 SUBUNIT A-RELATED-RELATED"/>
    <property type="match status" value="1"/>
</dbReference>
<feature type="domain" description="H-type lectin" evidence="2">
    <location>
        <begin position="266"/>
        <end position="321"/>
    </location>
</feature>
<dbReference type="GO" id="GO:0030247">
    <property type="term" value="F:polysaccharide binding"/>
    <property type="evidence" value="ECO:0007669"/>
    <property type="project" value="TreeGrafter"/>
</dbReference>
<feature type="domain" description="H-type lectin" evidence="2">
    <location>
        <begin position="161"/>
        <end position="226"/>
    </location>
</feature>
<dbReference type="EMBL" id="BPQB01000015">
    <property type="protein sequence ID" value="GJE90148.1"/>
    <property type="molecule type" value="Genomic_DNA"/>
</dbReference>
<organism evidence="3 4">
    <name type="scientific">Phanerochaete sordida</name>
    <dbReference type="NCBI Taxonomy" id="48140"/>
    <lineage>
        <taxon>Eukaryota</taxon>
        <taxon>Fungi</taxon>
        <taxon>Dikarya</taxon>
        <taxon>Basidiomycota</taxon>
        <taxon>Agaricomycotina</taxon>
        <taxon>Agaricomycetes</taxon>
        <taxon>Polyporales</taxon>
        <taxon>Phanerochaetaceae</taxon>
        <taxon>Phanerochaete</taxon>
    </lineage>
</organism>
<feature type="compositionally biased region" description="Basic and acidic residues" evidence="1">
    <location>
        <begin position="1"/>
        <end position="16"/>
    </location>
</feature>
<dbReference type="SUPFAM" id="SSF141086">
    <property type="entry name" value="Agglutinin HPA-like"/>
    <property type="match status" value="2"/>
</dbReference>
<dbReference type="Pfam" id="PF09458">
    <property type="entry name" value="H_lectin"/>
    <property type="match status" value="2"/>
</dbReference>
<proteinExistence type="predicted"/>
<dbReference type="GO" id="GO:0098609">
    <property type="term" value="P:cell-cell adhesion"/>
    <property type="evidence" value="ECO:0007669"/>
    <property type="project" value="TreeGrafter"/>
</dbReference>
<name>A0A9P3LDB0_9APHY</name>
<gene>
    <name evidence="3" type="ORF">PsYK624_062730</name>
</gene>
<evidence type="ECO:0000256" key="1">
    <source>
        <dbReference type="SAM" id="MobiDB-lite"/>
    </source>
</evidence>
<dbReference type="AlphaFoldDB" id="A0A9P3LDB0"/>
<comment type="caution">
    <text evidence="3">The sequence shown here is derived from an EMBL/GenBank/DDBJ whole genome shotgun (WGS) entry which is preliminary data.</text>
</comment>
<evidence type="ECO:0000313" key="4">
    <source>
        <dbReference type="Proteomes" id="UP000703269"/>
    </source>
</evidence>
<keyword evidence="4" id="KW-1185">Reference proteome</keyword>
<dbReference type="InterPro" id="IPR019019">
    <property type="entry name" value="H-type_lectin_domain"/>
</dbReference>
<dbReference type="GO" id="GO:0070492">
    <property type="term" value="F:oligosaccharide binding"/>
    <property type="evidence" value="ECO:0007669"/>
    <property type="project" value="TreeGrafter"/>
</dbReference>
<evidence type="ECO:0000259" key="2">
    <source>
        <dbReference type="Pfam" id="PF09458"/>
    </source>
</evidence>
<evidence type="ECO:0000313" key="3">
    <source>
        <dbReference type="EMBL" id="GJE90148.1"/>
    </source>
</evidence>
<reference evidence="3 4" key="1">
    <citation type="submission" date="2021-08" db="EMBL/GenBank/DDBJ databases">
        <title>Draft Genome Sequence of Phanerochaete sordida strain YK-624.</title>
        <authorList>
            <person name="Mori T."/>
            <person name="Dohra H."/>
            <person name="Suzuki T."/>
            <person name="Kawagishi H."/>
            <person name="Hirai H."/>
        </authorList>
    </citation>
    <scope>NUCLEOTIDE SEQUENCE [LARGE SCALE GENOMIC DNA]</scope>
    <source>
        <strain evidence="3 4">YK-624</strain>
    </source>
</reference>
<dbReference type="InterPro" id="IPR052487">
    <property type="entry name" value="Galactose-binding_lectin"/>
</dbReference>
<feature type="region of interest" description="Disordered" evidence="1">
    <location>
        <begin position="1"/>
        <end position="23"/>
    </location>
</feature>
<protein>
    <submittedName>
        <fullName evidence="3">H-type lectin domain-containing protein</fullName>
    </submittedName>
</protein>
<dbReference type="Gene3D" id="2.60.40.2080">
    <property type="match status" value="3"/>
</dbReference>
<dbReference type="InterPro" id="IPR037221">
    <property type="entry name" value="H-type_lectin_dom_sf"/>
</dbReference>
<dbReference type="GO" id="GO:0046871">
    <property type="term" value="F:N-acetylgalactosamine binding"/>
    <property type="evidence" value="ECO:0007669"/>
    <property type="project" value="TreeGrafter"/>
</dbReference>
<dbReference type="Proteomes" id="UP000703269">
    <property type="component" value="Unassembled WGS sequence"/>
</dbReference>
<dbReference type="OrthoDB" id="2793557at2759"/>
<accession>A0A9P3LDB0</accession>
<dbReference type="GO" id="GO:0009986">
    <property type="term" value="C:cell surface"/>
    <property type="evidence" value="ECO:0007669"/>
    <property type="project" value="TreeGrafter"/>
</dbReference>